<sequence>AAGGAGPAPVRHRAVGRRAQRRRGRAARRPGLAGQPRADRPGRGAARPARGPQLHRHGEQLGRPALHRAGERWLLRRARRHPHGLLPRPADPAGRLPRARHPGRRRRGGPVARLLRPRGRGPAPPRGTLGGRRVAVRTTRRLHHRPVHRVAVLRRRVLGLGTRPRRPLGWRRRARGRRLHRPGVRAVPARRARRDDPDLPRSRPARPAPSAGLAAAARRRHRRLRHLPARSDGQLDRLVHRAVDGLGPRADHPVAVLPQHDPGDRPRRVRRPPVVGCGVPRRGGLDGGRDRRHRLVPASPVVGRGQLGRGPGARLLVVLLVLLRQPRHAALVPALGHARPLGHLGAGSADRRPPPPGARAGGVGARRRAPAVVELAVLHRSLGQL</sequence>
<accession>A0A6J4L8V3</accession>
<reference evidence="2" key="1">
    <citation type="submission" date="2020-02" db="EMBL/GenBank/DDBJ databases">
        <authorList>
            <person name="Meier V. D."/>
        </authorList>
    </citation>
    <scope>NUCLEOTIDE SEQUENCE</scope>
    <source>
        <strain evidence="2">AVDCRST_MAG48</strain>
    </source>
</reference>
<dbReference type="AlphaFoldDB" id="A0A6J4L8V3"/>
<feature type="compositionally biased region" description="Basic residues" evidence="1">
    <location>
        <begin position="10"/>
        <end position="28"/>
    </location>
</feature>
<feature type="region of interest" description="Disordered" evidence="1">
    <location>
        <begin position="164"/>
        <end position="221"/>
    </location>
</feature>
<feature type="compositionally biased region" description="Low complexity" evidence="1">
    <location>
        <begin position="43"/>
        <end position="52"/>
    </location>
</feature>
<feature type="region of interest" description="Disordered" evidence="1">
    <location>
        <begin position="343"/>
        <end position="365"/>
    </location>
</feature>
<feature type="region of interest" description="Disordered" evidence="1">
    <location>
        <begin position="246"/>
        <end position="292"/>
    </location>
</feature>
<gene>
    <name evidence="2" type="ORF">AVDCRST_MAG48-2948</name>
</gene>
<name>A0A6J4L8V3_9ACTN</name>
<protein>
    <submittedName>
        <fullName evidence="2">Membrane-spanning protein</fullName>
    </submittedName>
</protein>
<evidence type="ECO:0000313" key="2">
    <source>
        <dbReference type="EMBL" id="CAA9326968.1"/>
    </source>
</evidence>
<organism evidence="2">
    <name type="scientific">uncultured Friedmanniella sp</name>
    <dbReference type="NCBI Taxonomy" id="335381"/>
    <lineage>
        <taxon>Bacteria</taxon>
        <taxon>Bacillati</taxon>
        <taxon>Actinomycetota</taxon>
        <taxon>Actinomycetes</taxon>
        <taxon>Propionibacteriales</taxon>
        <taxon>Nocardioidaceae</taxon>
        <taxon>Friedmanniella</taxon>
        <taxon>environmental samples</taxon>
    </lineage>
</organism>
<dbReference type="EMBL" id="CADCTS010000422">
    <property type="protein sequence ID" value="CAA9326968.1"/>
    <property type="molecule type" value="Genomic_DNA"/>
</dbReference>
<feature type="region of interest" description="Disordered" evidence="1">
    <location>
        <begin position="80"/>
        <end position="134"/>
    </location>
</feature>
<evidence type="ECO:0000256" key="1">
    <source>
        <dbReference type="SAM" id="MobiDB-lite"/>
    </source>
</evidence>
<feature type="compositionally biased region" description="Low complexity" evidence="1">
    <location>
        <begin position="272"/>
        <end position="282"/>
    </location>
</feature>
<feature type="non-terminal residue" evidence="2">
    <location>
        <position position="1"/>
    </location>
</feature>
<feature type="region of interest" description="Disordered" evidence="1">
    <location>
        <begin position="1"/>
        <end position="65"/>
    </location>
</feature>
<feature type="non-terminal residue" evidence="2">
    <location>
        <position position="385"/>
    </location>
</feature>
<feature type="compositionally biased region" description="Basic residues" evidence="1">
    <location>
        <begin position="97"/>
        <end position="108"/>
    </location>
</feature>
<proteinExistence type="predicted"/>
<feature type="compositionally biased region" description="Basic residues" evidence="1">
    <location>
        <begin position="164"/>
        <end position="192"/>
    </location>
</feature>